<dbReference type="RefSeq" id="WP_096328512.1">
    <property type="nucleotide sequence ID" value="NZ_FOMX01000042.1"/>
</dbReference>
<keyword evidence="6" id="KW-1185">Reference proteome</keyword>
<feature type="domain" description="Deoxynucleoside kinase" evidence="4">
    <location>
        <begin position="11"/>
        <end position="207"/>
    </location>
</feature>
<evidence type="ECO:0000256" key="3">
    <source>
        <dbReference type="PIRSR" id="PIRSR000705-3"/>
    </source>
</evidence>
<dbReference type="PANTHER" id="PTHR10513">
    <property type="entry name" value="DEOXYNUCLEOSIDE KINASE"/>
    <property type="match status" value="1"/>
</dbReference>
<feature type="binding site" evidence="2">
    <location>
        <position position="50"/>
    </location>
    <ligand>
        <name>substrate</name>
    </ligand>
</feature>
<dbReference type="AlphaFoldDB" id="A0A1I2HK47"/>
<protein>
    <submittedName>
        <fullName evidence="5">Deoxyadenosine/deoxycytidine kinase</fullName>
    </submittedName>
</protein>
<feature type="binding site" evidence="3">
    <location>
        <begin position="143"/>
        <end position="147"/>
    </location>
    <ligand>
        <name>ATP</name>
        <dbReference type="ChEBI" id="CHEBI:30616"/>
    </ligand>
</feature>
<reference evidence="6" key="1">
    <citation type="submission" date="2016-10" db="EMBL/GenBank/DDBJ databases">
        <authorList>
            <person name="Varghese N."/>
            <person name="Submissions S."/>
        </authorList>
    </citation>
    <scope>NUCLEOTIDE SEQUENCE [LARGE SCALE GENOMIC DNA]</scope>
    <source>
        <strain evidence="6">ATCC 25963</strain>
    </source>
</reference>
<dbReference type="OrthoDB" id="9776634at2"/>
<dbReference type="CDD" id="cd01673">
    <property type="entry name" value="dNK"/>
    <property type="match status" value="1"/>
</dbReference>
<organism evidence="5 6">
    <name type="scientific">Nannocystis exedens</name>
    <dbReference type="NCBI Taxonomy" id="54"/>
    <lineage>
        <taxon>Bacteria</taxon>
        <taxon>Pseudomonadati</taxon>
        <taxon>Myxococcota</taxon>
        <taxon>Polyangia</taxon>
        <taxon>Nannocystales</taxon>
        <taxon>Nannocystaceae</taxon>
        <taxon>Nannocystis</taxon>
    </lineage>
</organism>
<feature type="active site" description="Proton acceptor" evidence="1">
    <location>
        <position position="85"/>
    </location>
</feature>
<dbReference type="InterPro" id="IPR031314">
    <property type="entry name" value="DNK_dom"/>
</dbReference>
<feature type="binding site" evidence="2">
    <location>
        <position position="86"/>
    </location>
    <ligand>
        <name>substrate</name>
    </ligand>
</feature>
<evidence type="ECO:0000313" key="5">
    <source>
        <dbReference type="EMBL" id="SFF28801.1"/>
    </source>
</evidence>
<feature type="binding site" evidence="2">
    <location>
        <position position="91"/>
    </location>
    <ligand>
        <name>substrate</name>
    </ligand>
</feature>
<feature type="binding site" evidence="2">
    <location>
        <position position="38"/>
    </location>
    <ligand>
        <name>substrate</name>
    </ligand>
</feature>
<dbReference type="Gene3D" id="3.40.50.300">
    <property type="entry name" value="P-loop containing nucleotide triphosphate hydrolases"/>
    <property type="match status" value="1"/>
</dbReference>
<dbReference type="GO" id="GO:0019136">
    <property type="term" value="F:deoxynucleoside kinase activity"/>
    <property type="evidence" value="ECO:0007669"/>
    <property type="project" value="InterPro"/>
</dbReference>
<dbReference type="InterPro" id="IPR027417">
    <property type="entry name" value="P-loop_NTPase"/>
</dbReference>
<evidence type="ECO:0000256" key="1">
    <source>
        <dbReference type="PIRSR" id="PIRSR000705-1"/>
    </source>
</evidence>
<evidence type="ECO:0000256" key="2">
    <source>
        <dbReference type="PIRSR" id="PIRSR000705-2"/>
    </source>
</evidence>
<sequence length="222" mass="26505">MNAARPRRFVAVAGNIGVGKSTLVTFLARQFRLTPHFEPNEQNPYLVDFYSDMPRWAFHSQVFFLAKKFRIHQELIRATQPVIGDRTIYEDAEIFAENLYRRKQMTRRDYQTYRELYEAIVQQLPPPDLMIYLKCSMRTLRKRIALRGRPEEQAIPTAYLRRLQELYDAWFSRYDLSETVTIETDKLDYLHDLVDRIDLFERIEKILKLRRDPEAGLAEPLE</sequence>
<dbReference type="GO" id="GO:0005524">
    <property type="term" value="F:ATP binding"/>
    <property type="evidence" value="ECO:0007669"/>
    <property type="project" value="UniProtKB-KW"/>
</dbReference>
<dbReference type="InterPro" id="IPR002624">
    <property type="entry name" value="DCK/DGK"/>
</dbReference>
<proteinExistence type="predicted"/>
<dbReference type="PIRSF" id="PIRSF000705">
    <property type="entry name" value="DNK"/>
    <property type="match status" value="1"/>
</dbReference>
<dbReference type="InterPro" id="IPR050566">
    <property type="entry name" value="Deoxyribonucleoside_kinase"/>
</dbReference>
<dbReference type="STRING" id="54.SAMN02745121_07958"/>
<dbReference type="SUPFAM" id="SSF52540">
    <property type="entry name" value="P-loop containing nucleoside triphosphate hydrolases"/>
    <property type="match status" value="1"/>
</dbReference>
<dbReference type="Proteomes" id="UP000199400">
    <property type="component" value="Unassembled WGS sequence"/>
</dbReference>
<feature type="binding site" evidence="2">
    <location>
        <position position="61"/>
    </location>
    <ligand>
        <name>substrate</name>
    </ligand>
</feature>
<keyword evidence="5" id="KW-0808">Transferase</keyword>
<feature type="binding site" evidence="3">
    <location>
        <begin position="14"/>
        <end position="22"/>
    </location>
    <ligand>
        <name>ATP</name>
        <dbReference type="ChEBI" id="CHEBI:30616"/>
    </ligand>
</feature>
<gene>
    <name evidence="5" type="ORF">SAMN02745121_07958</name>
</gene>
<dbReference type="EMBL" id="FOMX01000042">
    <property type="protein sequence ID" value="SFF28801.1"/>
    <property type="molecule type" value="Genomic_DNA"/>
</dbReference>
<name>A0A1I2HK47_9BACT</name>
<evidence type="ECO:0000259" key="4">
    <source>
        <dbReference type="Pfam" id="PF01712"/>
    </source>
</evidence>
<keyword evidence="3" id="KW-0547">Nucleotide-binding</keyword>
<feature type="binding site" evidence="2">
    <location>
        <position position="152"/>
    </location>
    <ligand>
        <name>substrate</name>
    </ligand>
</feature>
<dbReference type="Pfam" id="PF01712">
    <property type="entry name" value="dNK"/>
    <property type="match status" value="1"/>
</dbReference>
<dbReference type="GO" id="GO:0005737">
    <property type="term" value="C:cytoplasm"/>
    <property type="evidence" value="ECO:0007669"/>
    <property type="project" value="TreeGrafter"/>
</dbReference>
<keyword evidence="3" id="KW-0067">ATP-binding</keyword>
<accession>A0A1I2HK47</accession>
<evidence type="ECO:0000313" key="6">
    <source>
        <dbReference type="Proteomes" id="UP000199400"/>
    </source>
</evidence>
<dbReference type="PANTHER" id="PTHR10513:SF35">
    <property type="entry name" value="DEOXYADENOSINE KINASE"/>
    <property type="match status" value="1"/>
</dbReference>
<keyword evidence="5" id="KW-0418">Kinase</keyword>